<feature type="compositionally biased region" description="Basic and acidic residues" evidence="1">
    <location>
        <begin position="276"/>
        <end position="285"/>
    </location>
</feature>
<feature type="region of interest" description="Disordered" evidence="1">
    <location>
        <begin position="1"/>
        <end position="294"/>
    </location>
</feature>
<reference evidence="2 3" key="1">
    <citation type="submission" date="2018-06" db="EMBL/GenBank/DDBJ databases">
        <title>A transcriptomic atlas of mushroom development highlights an independent origin of complex multicellularity.</title>
        <authorList>
            <consortium name="DOE Joint Genome Institute"/>
            <person name="Krizsan K."/>
            <person name="Almasi E."/>
            <person name="Merenyi Z."/>
            <person name="Sahu N."/>
            <person name="Viragh M."/>
            <person name="Koszo T."/>
            <person name="Mondo S."/>
            <person name="Kiss B."/>
            <person name="Balint B."/>
            <person name="Kues U."/>
            <person name="Barry K."/>
            <person name="Hegedus J.C."/>
            <person name="Henrissat B."/>
            <person name="Johnson J."/>
            <person name="Lipzen A."/>
            <person name="Ohm R."/>
            <person name="Nagy I."/>
            <person name="Pangilinan J."/>
            <person name="Yan J."/>
            <person name="Xiong Y."/>
            <person name="Grigoriev I.V."/>
            <person name="Hibbett D.S."/>
            <person name="Nagy L.G."/>
        </authorList>
    </citation>
    <scope>NUCLEOTIDE SEQUENCE [LARGE SCALE GENOMIC DNA]</scope>
    <source>
        <strain evidence="2 3">SZMC22713</strain>
    </source>
</reference>
<organism evidence="2 3">
    <name type="scientific">Rickenella mellea</name>
    <dbReference type="NCBI Taxonomy" id="50990"/>
    <lineage>
        <taxon>Eukaryota</taxon>
        <taxon>Fungi</taxon>
        <taxon>Dikarya</taxon>
        <taxon>Basidiomycota</taxon>
        <taxon>Agaricomycotina</taxon>
        <taxon>Agaricomycetes</taxon>
        <taxon>Hymenochaetales</taxon>
        <taxon>Rickenellaceae</taxon>
        <taxon>Rickenella</taxon>
    </lineage>
</organism>
<feature type="compositionally biased region" description="Polar residues" evidence="1">
    <location>
        <begin position="112"/>
        <end position="126"/>
    </location>
</feature>
<dbReference type="AlphaFoldDB" id="A0A4Y7Q845"/>
<dbReference type="STRING" id="50990.A0A4Y7Q845"/>
<feature type="compositionally biased region" description="Polar residues" evidence="1">
    <location>
        <begin position="44"/>
        <end position="66"/>
    </location>
</feature>
<feature type="compositionally biased region" description="Low complexity" evidence="1">
    <location>
        <begin position="609"/>
        <end position="625"/>
    </location>
</feature>
<protein>
    <submittedName>
        <fullName evidence="2">Uncharacterized protein</fullName>
    </submittedName>
</protein>
<evidence type="ECO:0000313" key="3">
    <source>
        <dbReference type="Proteomes" id="UP000294933"/>
    </source>
</evidence>
<feature type="compositionally biased region" description="Polar residues" evidence="1">
    <location>
        <begin position="187"/>
        <end position="240"/>
    </location>
</feature>
<evidence type="ECO:0000256" key="1">
    <source>
        <dbReference type="SAM" id="MobiDB-lite"/>
    </source>
</evidence>
<gene>
    <name evidence="2" type="ORF">BD410DRAFT_142305</name>
</gene>
<accession>A0A4Y7Q845</accession>
<name>A0A4Y7Q845_9AGAM</name>
<feature type="compositionally biased region" description="Basic residues" evidence="1">
    <location>
        <begin position="459"/>
        <end position="468"/>
    </location>
</feature>
<feature type="compositionally biased region" description="Polar residues" evidence="1">
    <location>
        <begin position="548"/>
        <end position="561"/>
    </location>
</feature>
<feature type="compositionally biased region" description="Basic and acidic residues" evidence="1">
    <location>
        <begin position="20"/>
        <end position="40"/>
    </location>
</feature>
<feature type="compositionally biased region" description="Low complexity" evidence="1">
    <location>
        <begin position="261"/>
        <end position="270"/>
    </location>
</feature>
<feature type="compositionally biased region" description="Low complexity" evidence="1">
    <location>
        <begin position="177"/>
        <end position="186"/>
    </location>
</feature>
<keyword evidence="3" id="KW-1185">Reference proteome</keyword>
<feature type="compositionally biased region" description="Basic and acidic residues" evidence="1">
    <location>
        <begin position="1"/>
        <end position="10"/>
    </location>
</feature>
<evidence type="ECO:0000313" key="2">
    <source>
        <dbReference type="EMBL" id="TDL23605.1"/>
    </source>
</evidence>
<dbReference type="EMBL" id="ML170169">
    <property type="protein sequence ID" value="TDL23605.1"/>
    <property type="molecule type" value="Genomic_DNA"/>
</dbReference>
<feature type="region of interest" description="Disordered" evidence="1">
    <location>
        <begin position="328"/>
        <end position="631"/>
    </location>
</feature>
<dbReference type="Proteomes" id="UP000294933">
    <property type="component" value="Unassembled WGS sequence"/>
</dbReference>
<sequence length="657" mass="70286">MPDGRVDRTAGKWIQGQGLGKERREREEREKKEQQSKENENGELVTNSPYGTRSKAGSASTPNLMFTSALVAQAQRPTSPVAHKKRWSPPTPGLPTVRSDSPAEERAKAASGNGSAATSRTASPNVSKGKALPNGYTHPYARTVGDEEEQEADDDDDSDGDEAFFDVPEGFGSVRVPTTPKKPTTPLSNVVQAPSRTPTQRTYSFGQTNGEQHQQRLQAQARVSTMSSSTQATDGTTFSSLLAPGGSSVSNGGGGAGRNGNGTVRTVTTVATSLGPDDKERDRNESSSFTKTEASATANLFVHHDGKASPPPPFYVGGMLKVAFPNGFRERERRPSETAVADLSRVAEEEESPPQERHREIVNANANGHGEKERRHRPPAIHVARGNDLPDDLLDALQRQPMPFPSSAPAGPRPMNSRRRTDDDGMAFTASPLSATPPRKLALVGAARENESVESLRPFPRRPTHRPRHSVDAAGSTSALLPKERDISPNDSGDLLPVQPQRVPLRRNSTKTGASRNGLAPRNGSGSESPSPSPDAIGGRVPFPRTGSVEQPSHLVGSSSLPDAPAPIAARLPRGRFVSEADSTNTRRRPRPSSYDELGAKPTRSRIGSLVNLGAASSNASASDLLSRDRDSMDTSVRQTLIVREDGQAPTHFVSLF</sequence>
<feature type="compositionally biased region" description="Acidic residues" evidence="1">
    <location>
        <begin position="146"/>
        <end position="164"/>
    </location>
</feature>
<feature type="compositionally biased region" description="Gly residues" evidence="1">
    <location>
        <begin position="251"/>
        <end position="260"/>
    </location>
</feature>
<dbReference type="VEuPathDB" id="FungiDB:BD410DRAFT_142305"/>
<proteinExistence type="predicted"/>